<accession>A0ABW9LBS7</accession>
<evidence type="ECO:0000313" key="3">
    <source>
        <dbReference type="Proteomes" id="UP001635816"/>
    </source>
</evidence>
<dbReference type="Proteomes" id="UP001635816">
    <property type="component" value="Unassembled WGS sequence"/>
</dbReference>
<gene>
    <name evidence="2" type="ORF">ACK4CT_14035</name>
</gene>
<dbReference type="Pfam" id="PF18741">
    <property type="entry name" value="MTES_1575"/>
    <property type="match status" value="1"/>
</dbReference>
<dbReference type="GO" id="GO:0004519">
    <property type="term" value="F:endonuclease activity"/>
    <property type="evidence" value="ECO:0007669"/>
    <property type="project" value="UniProtKB-KW"/>
</dbReference>
<evidence type="ECO:0000259" key="1">
    <source>
        <dbReference type="Pfam" id="PF18741"/>
    </source>
</evidence>
<dbReference type="Gene3D" id="3.40.960.10">
    <property type="entry name" value="VSR Endonuclease"/>
    <property type="match status" value="1"/>
</dbReference>
<organism evidence="2 3">
    <name type="scientific">Mycolicibacterium nivoides</name>
    <dbReference type="NCBI Taxonomy" id="2487344"/>
    <lineage>
        <taxon>Bacteria</taxon>
        <taxon>Bacillati</taxon>
        <taxon>Actinomycetota</taxon>
        <taxon>Actinomycetes</taxon>
        <taxon>Mycobacteriales</taxon>
        <taxon>Mycobacteriaceae</taxon>
        <taxon>Mycolicibacterium</taxon>
    </lineage>
</organism>
<dbReference type="RefSeq" id="WP_409543696.1">
    <property type="nucleotide sequence ID" value="NZ_JBKBDD010000004.1"/>
</dbReference>
<sequence length="287" mass="31865">MGQIIVGSEAMAAGSATRQTLRSKYVMVHQNVYAPTGLLLTARDRAMAAWLWSGRSATLAGYSAAAVLGSKWLPDDSPAELARTRQPSPPGILIHTGVIADDELQLVGEMTCTSVARTCYDIGRRQPLDTAIIRIDALLNVTHVGVDRVVDIAERYPGARGIRRLRKALDLADAGAESPQETRLRLVLIRGGLPRPATQIPVADEWGRVRRRIDMGWPDWMVGVEYDGDQHWSSPEDHENDIVRLEFLASRGWTIVRVSARQLRCRQPEIVARVHNALKHSRRNYGL</sequence>
<reference evidence="2 3" key="1">
    <citation type="submission" date="2024-12" db="EMBL/GenBank/DDBJ databases">
        <title>The coexistence of Mycolicibacterium septicum and Mycolicibacterium nivoides in clinical samples.</title>
        <authorList>
            <person name="Wang C."/>
            <person name="Feng Y."/>
            <person name="Zong Z."/>
        </authorList>
    </citation>
    <scope>NUCLEOTIDE SEQUENCE [LARGE SCALE GENOMIC DNA]</scope>
    <source>
        <strain evidence="2 3">120309</strain>
    </source>
</reference>
<dbReference type="SUPFAM" id="SSF52980">
    <property type="entry name" value="Restriction endonuclease-like"/>
    <property type="match status" value="1"/>
</dbReference>
<proteinExistence type="predicted"/>
<evidence type="ECO:0000313" key="2">
    <source>
        <dbReference type="EMBL" id="MFN6544307.1"/>
    </source>
</evidence>
<keyword evidence="2" id="KW-0540">Nuclease</keyword>
<name>A0ABW9LBS7_9MYCO</name>
<keyword evidence="2" id="KW-0255">Endonuclease</keyword>
<feature type="domain" description="Restriction endonuclease type II-like" evidence="1">
    <location>
        <begin position="202"/>
        <end position="278"/>
    </location>
</feature>
<dbReference type="InterPro" id="IPR011335">
    <property type="entry name" value="Restrct_endonuc-II-like"/>
</dbReference>
<comment type="caution">
    <text evidence="2">The sequence shown here is derived from an EMBL/GenBank/DDBJ whole genome shotgun (WGS) entry which is preliminary data.</text>
</comment>
<keyword evidence="3" id="KW-1185">Reference proteome</keyword>
<protein>
    <submittedName>
        <fullName evidence="2">Endonuclease domain-containing protein</fullName>
    </submittedName>
</protein>
<dbReference type="EMBL" id="JBKBDD010000004">
    <property type="protein sequence ID" value="MFN6544307.1"/>
    <property type="molecule type" value="Genomic_DNA"/>
</dbReference>
<keyword evidence="2" id="KW-0378">Hydrolase</keyword>
<dbReference type="InterPro" id="IPR049468">
    <property type="entry name" value="Restrct_endonuc-II-like_dom"/>
</dbReference>